<keyword evidence="1" id="KW-1133">Transmembrane helix</keyword>
<evidence type="ECO:0000313" key="2">
    <source>
        <dbReference type="EMBL" id="GAO49370.1"/>
    </source>
</evidence>
<feature type="transmembrane region" description="Helical" evidence="1">
    <location>
        <begin position="34"/>
        <end position="53"/>
    </location>
</feature>
<accession>A0A0E9NJ08</accession>
<organism evidence="2 3">
    <name type="scientific">Saitoella complicata (strain BCRC 22490 / CBS 7301 / JCM 7358 / NBRC 10748 / NRRL Y-17804)</name>
    <dbReference type="NCBI Taxonomy" id="698492"/>
    <lineage>
        <taxon>Eukaryota</taxon>
        <taxon>Fungi</taxon>
        <taxon>Dikarya</taxon>
        <taxon>Ascomycota</taxon>
        <taxon>Taphrinomycotina</taxon>
        <taxon>Taphrinomycotina incertae sedis</taxon>
        <taxon>Saitoella</taxon>
    </lineage>
</organism>
<comment type="caution">
    <text evidence="2">The sequence shown here is derived from an EMBL/GenBank/DDBJ whole genome shotgun (WGS) entry which is preliminary data.</text>
</comment>
<evidence type="ECO:0000313" key="3">
    <source>
        <dbReference type="Proteomes" id="UP000033140"/>
    </source>
</evidence>
<reference evidence="2 3" key="1">
    <citation type="journal article" date="2011" name="J. Gen. Appl. Microbiol.">
        <title>Draft genome sequencing of the enigmatic yeast Saitoella complicata.</title>
        <authorList>
            <person name="Nishida H."/>
            <person name="Hamamoto M."/>
            <person name="Sugiyama J."/>
        </authorList>
    </citation>
    <scope>NUCLEOTIDE SEQUENCE [LARGE SCALE GENOMIC DNA]</scope>
    <source>
        <strain evidence="2 3">NRRL Y-17804</strain>
    </source>
</reference>
<proteinExistence type="predicted"/>
<keyword evidence="1" id="KW-0812">Transmembrane</keyword>
<gene>
    <name evidence="2" type="ORF">G7K_3521-t1</name>
</gene>
<dbReference type="AlphaFoldDB" id="A0A0E9NJ08"/>
<keyword evidence="3" id="KW-1185">Reference proteome</keyword>
<name>A0A0E9NJ08_SAICN</name>
<protein>
    <submittedName>
        <fullName evidence="2">Uncharacterized protein</fullName>
    </submittedName>
</protein>
<keyword evidence="1" id="KW-0472">Membrane</keyword>
<evidence type="ECO:0000256" key="1">
    <source>
        <dbReference type="SAM" id="Phobius"/>
    </source>
</evidence>
<dbReference type="Proteomes" id="UP000033140">
    <property type="component" value="Unassembled WGS sequence"/>
</dbReference>
<reference evidence="2 3" key="2">
    <citation type="journal article" date="2014" name="J. Gen. Appl. Microbiol.">
        <title>The early diverging ascomycetous budding yeast Saitoella complicata has three histone deacetylases belonging to the Clr6, Hos2, and Rpd3 lineages.</title>
        <authorList>
            <person name="Nishida H."/>
            <person name="Matsumoto T."/>
            <person name="Kondo S."/>
            <person name="Hamamoto M."/>
            <person name="Yoshikawa H."/>
        </authorList>
    </citation>
    <scope>NUCLEOTIDE SEQUENCE [LARGE SCALE GENOMIC DNA]</scope>
    <source>
        <strain evidence="2 3">NRRL Y-17804</strain>
    </source>
</reference>
<reference evidence="2 3" key="3">
    <citation type="journal article" date="2015" name="Genome Announc.">
        <title>Draft Genome Sequence of the Archiascomycetous Yeast Saitoella complicata.</title>
        <authorList>
            <person name="Yamauchi K."/>
            <person name="Kondo S."/>
            <person name="Hamamoto M."/>
            <person name="Takahashi Y."/>
            <person name="Ogura Y."/>
            <person name="Hayashi T."/>
            <person name="Nishida H."/>
        </authorList>
    </citation>
    <scope>NUCLEOTIDE SEQUENCE [LARGE SCALE GENOMIC DNA]</scope>
    <source>
        <strain evidence="2 3">NRRL Y-17804</strain>
    </source>
</reference>
<dbReference type="EMBL" id="BACD03000022">
    <property type="protein sequence ID" value="GAO49370.1"/>
    <property type="molecule type" value="Genomic_DNA"/>
</dbReference>
<sequence length="95" mass="10924">MDVLPFLFHFSRRLSPRINTETAVSEGRPTTRSFRYFLFFFVIANAKVIYLYIMTHRSLPTTPNAFRTRKLTCSTILPLATGDTMATRGTTIDRS</sequence>